<reference evidence="1" key="1">
    <citation type="submission" date="2021-03" db="EMBL/GenBank/DDBJ databases">
        <title>Sagittula salina sp. nov. strain M10.9X isolated from the marine waste.</title>
        <authorList>
            <person name="Satari L."/>
            <person name="Molina-Menor E."/>
            <person name="Vidal-Verdu A."/>
            <person name="Pascual J."/>
            <person name="Pereto J."/>
            <person name="Porcar M."/>
        </authorList>
    </citation>
    <scope>NUCLEOTIDE SEQUENCE</scope>
    <source>
        <strain evidence="1">M10.9X</strain>
    </source>
</reference>
<evidence type="ECO:0000313" key="1">
    <source>
        <dbReference type="EMBL" id="MBP0482937.1"/>
    </source>
</evidence>
<dbReference type="AlphaFoldDB" id="A0A940MRY3"/>
<accession>A0A940MRY3</accession>
<proteinExistence type="predicted"/>
<protein>
    <submittedName>
        <fullName evidence="1">Uncharacterized protein</fullName>
    </submittedName>
</protein>
<keyword evidence="2" id="KW-1185">Reference proteome</keyword>
<name>A0A940MRY3_9RHOB</name>
<gene>
    <name evidence="1" type="ORF">J5474_10595</name>
</gene>
<sequence length="75" mass="7800">MALHVLAYNIEQMMSMVGGRNGRLSSGACEAISLSSRTSSEILGLDAALRQTSSSCGIGRVTTCSCAFSNHGITM</sequence>
<dbReference type="Proteomes" id="UP000675940">
    <property type="component" value="Unassembled WGS sequence"/>
</dbReference>
<dbReference type="EMBL" id="JAGISH010000005">
    <property type="protein sequence ID" value="MBP0482937.1"/>
    <property type="molecule type" value="Genomic_DNA"/>
</dbReference>
<organism evidence="1 2">
    <name type="scientific">Sagittula salina</name>
    <dbReference type="NCBI Taxonomy" id="2820268"/>
    <lineage>
        <taxon>Bacteria</taxon>
        <taxon>Pseudomonadati</taxon>
        <taxon>Pseudomonadota</taxon>
        <taxon>Alphaproteobacteria</taxon>
        <taxon>Rhodobacterales</taxon>
        <taxon>Roseobacteraceae</taxon>
        <taxon>Sagittula</taxon>
    </lineage>
</organism>
<comment type="caution">
    <text evidence="1">The sequence shown here is derived from an EMBL/GenBank/DDBJ whole genome shotgun (WGS) entry which is preliminary data.</text>
</comment>
<evidence type="ECO:0000313" key="2">
    <source>
        <dbReference type="Proteomes" id="UP000675940"/>
    </source>
</evidence>